<comment type="caution">
    <text evidence="2">The sequence shown here is derived from an EMBL/GenBank/DDBJ whole genome shotgun (WGS) entry which is preliminary data.</text>
</comment>
<accession>A0A081G1S1</accession>
<dbReference type="PATRIC" id="fig|1232683.4.peg.1169"/>
<evidence type="ECO:0000313" key="3">
    <source>
        <dbReference type="Proteomes" id="UP000028252"/>
    </source>
</evidence>
<name>A0A081G1S1_9GAMM</name>
<dbReference type="EMBL" id="JMQN01000015">
    <property type="protein sequence ID" value="KEA64726.1"/>
    <property type="molecule type" value="Genomic_DNA"/>
</dbReference>
<dbReference type="SUPFAM" id="SSF56524">
    <property type="entry name" value="Oxidoreductase molybdopterin-binding domain"/>
    <property type="match status" value="1"/>
</dbReference>
<dbReference type="AlphaFoldDB" id="A0A081G1S1"/>
<dbReference type="Proteomes" id="UP000028252">
    <property type="component" value="Unassembled WGS sequence"/>
</dbReference>
<dbReference type="STRING" id="1232683.ADIMK_1179"/>
<feature type="signal peptide" evidence="1">
    <location>
        <begin position="1"/>
        <end position="18"/>
    </location>
</feature>
<evidence type="ECO:0008006" key="4">
    <source>
        <dbReference type="Google" id="ProtNLM"/>
    </source>
</evidence>
<evidence type="ECO:0000256" key="1">
    <source>
        <dbReference type="SAM" id="SignalP"/>
    </source>
</evidence>
<dbReference type="Gene3D" id="3.90.420.10">
    <property type="entry name" value="Oxidoreductase, molybdopterin-binding domain"/>
    <property type="match status" value="1"/>
</dbReference>
<sequence>MKLFAALILSFSCLSAHAAELTQPTGPVILEVTGAIDNTNAEGVARFDKAMLEQLEQHVTKTATPWHEGKVEFEGPLGRALLTAVGAKGDTLVVTAINDYAAEVPAEDFDNYDVILAMKADGKYMRVRDKGPLFIIYPFDENPDLNSEVIHNRSVWQIKKIEIR</sequence>
<protein>
    <recommendedName>
        <fullName evidence="4">Oxidoreductase molybdopterin-binding domain-containing protein</fullName>
    </recommendedName>
</protein>
<proteinExistence type="predicted"/>
<feature type="chain" id="PRO_5001757603" description="Oxidoreductase molybdopterin-binding domain-containing protein" evidence="1">
    <location>
        <begin position="19"/>
        <end position="164"/>
    </location>
</feature>
<dbReference type="OrthoDB" id="9798763at2"/>
<keyword evidence="1" id="KW-0732">Signal</keyword>
<reference evidence="2 3" key="1">
    <citation type="submission" date="2014-04" db="EMBL/GenBank/DDBJ databases">
        <title>Marinobacterium kochiensis sp. nov., isolated from sediment sample collected from Kochi backwaters in Kerala, India.</title>
        <authorList>
            <person name="Singh A."/>
            <person name="Pinnaka A.K."/>
        </authorList>
    </citation>
    <scope>NUCLEOTIDE SEQUENCE [LARGE SCALE GENOMIC DNA]</scope>
    <source>
        <strain evidence="2 3">AK27</strain>
    </source>
</reference>
<organism evidence="2 3">
    <name type="scientific">Marinobacterium lacunae</name>
    <dbReference type="NCBI Taxonomy" id="1232683"/>
    <lineage>
        <taxon>Bacteria</taxon>
        <taxon>Pseudomonadati</taxon>
        <taxon>Pseudomonadota</taxon>
        <taxon>Gammaproteobacteria</taxon>
        <taxon>Oceanospirillales</taxon>
        <taxon>Oceanospirillaceae</taxon>
        <taxon>Marinobacterium</taxon>
    </lineage>
</organism>
<dbReference type="RefSeq" id="WP_036184893.1">
    <property type="nucleotide sequence ID" value="NZ_JMQN01000015.1"/>
</dbReference>
<dbReference type="InterPro" id="IPR036374">
    <property type="entry name" value="OxRdtase_Mopterin-bd_sf"/>
</dbReference>
<evidence type="ECO:0000313" key="2">
    <source>
        <dbReference type="EMBL" id="KEA64726.1"/>
    </source>
</evidence>
<dbReference type="eggNOG" id="COG3915">
    <property type="taxonomic scope" value="Bacteria"/>
</dbReference>
<gene>
    <name evidence="2" type="ORF">ADIMK_1179</name>
</gene>
<keyword evidence="3" id="KW-1185">Reference proteome</keyword>